<protein>
    <recommendedName>
        <fullName evidence="3">HTH luxR-type domain-containing protein</fullName>
    </recommendedName>
</protein>
<name>A0A7H8UH60_ENTCL</name>
<dbReference type="GO" id="GO:0003677">
    <property type="term" value="F:DNA binding"/>
    <property type="evidence" value="ECO:0007669"/>
    <property type="project" value="InterPro"/>
</dbReference>
<proteinExistence type="predicted"/>
<dbReference type="InterPro" id="IPR016032">
    <property type="entry name" value="Sig_transdc_resp-reg_C-effctor"/>
</dbReference>
<accession>A0A7H8UH60</accession>
<dbReference type="SUPFAM" id="SSF46894">
    <property type="entry name" value="C-terminal effector domain of the bipartite response regulators"/>
    <property type="match status" value="1"/>
</dbReference>
<dbReference type="GO" id="GO:0006355">
    <property type="term" value="P:regulation of DNA-templated transcription"/>
    <property type="evidence" value="ECO:0007669"/>
    <property type="project" value="InterPro"/>
</dbReference>
<reference evidence="1 2" key="1">
    <citation type="submission" date="2020-06" db="EMBL/GenBank/DDBJ databases">
        <title>Long-read sequencing of DSM26481-BlokeschLab.</title>
        <authorList>
            <person name="Blokesch M."/>
        </authorList>
    </citation>
    <scope>NUCLEOTIDE SEQUENCE [LARGE SCALE GENOMIC DNA]</scope>
    <source>
        <strain evidence="1 2">DSM 26481</strain>
    </source>
</reference>
<organism evidence="1 2">
    <name type="scientific">Enterobacter cloacae</name>
    <dbReference type="NCBI Taxonomy" id="550"/>
    <lineage>
        <taxon>Bacteria</taxon>
        <taxon>Pseudomonadati</taxon>
        <taxon>Pseudomonadota</taxon>
        <taxon>Gammaproteobacteria</taxon>
        <taxon>Enterobacterales</taxon>
        <taxon>Enterobacteriaceae</taxon>
        <taxon>Enterobacter</taxon>
        <taxon>Enterobacter cloacae complex</taxon>
    </lineage>
</organism>
<evidence type="ECO:0000313" key="1">
    <source>
        <dbReference type="EMBL" id="QKZ99282.1"/>
    </source>
</evidence>
<sequence length="175" mass="20034">MRHRIFTKNNYIKIAFIHLLREIIPKTHACIVDIDSYTSLSEILDEIDGIELKANQYIYILKGINVHSKVLGPLATFGRDDNLIDIIHLLKTGEPIDWSDLKQHLIMMSELSVLSRQDKEVAWSVAQHSDVSSVAKLANVNNKTIYTRIAIIARKLNLRHLNEVRTFVASEINYS</sequence>
<evidence type="ECO:0000313" key="2">
    <source>
        <dbReference type="Proteomes" id="UP000509421"/>
    </source>
</evidence>
<dbReference type="Proteomes" id="UP000509421">
    <property type="component" value="Chromosome"/>
</dbReference>
<dbReference type="AlphaFoldDB" id="A0A7H8UH60"/>
<dbReference type="EMBL" id="CP056117">
    <property type="protein sequence ID" value="QKZ99282.1"/>
    <property type="molecule type" value="Genomic_DNA"/>
</dbReference>
<dbReference type="RefSeq" id="WP_176610439.1">
    <property type="nucleotide sequence ID" value="NZ_CP056117.1"/>
</dbReference>
<evidence type="ECO:0008006" key="3">
    <source>
        <dbReference type="Google" id="ProtNLM"/>
    </source>
</evidence>
<gene>
    <name evidence="1" type="ORF">HWQ14_17210</name>
</gene>